<dbReference type="InterPro" id="IPR016181">
    <property type="entry name" value="Acyl_CoA_acyltransferase"/>
</dbReference>
<sequence length="202" mass="22264">MAGATGNLSFDVLSGEGIGPILDDLARLRITVFRAYPYLYDGDADYERAYLASYARSPGAMVVIARSGAGEIVGAATAAPLGDHQPQLSEAFRKKGIDPAEVFYLGESVLLADYRGRGAGHRFFDAREQAGRAGGYWIAAFCGVVRPDDHPARPQGYVPLDGFWKKRGYERIDGLVSHMRWRDIGESGETDKPMQFWMRRLV</sequence>
<dbReference type="PROSITE" id="PS51186">
    <property type="entry name" value="GNAT"/>
    <property type="match status" value="1"/>
</dbReference>
<accession>A0A6N9T2N2</accession>
<evidence type="ECO:0000259" key="1">
    <source>
        <dbReference type="PROSITE" id="PS51186"/>
    </source>
</evidence>
<feature type="domain" description="N-acetyltransferase" evidence="1">
    <location>
        <begin position="23"/>
        <end position="199"/>
    </location>
</feature>
<organism evidence="2 3">
    <name type="scientific">Jiella pacifica</name>
    <dbReference type="NCBI Taxonomy" id="2696469"/>
    <lineage>
        <taxon>Bacteria</taxon>
        <taxon>Pseudomonadati</taxon>
        <taxon>Pseudomonadota</taxon>
        <taxon>Alphaproteobacteria</taxon>
        <taxon>Hyphomicrobiales</taxon>
        <taxon>Aurantimonadaceae</taxon>
        <taxon>Jiella</taxon>
    </lineage>
</organism>
<name>A0A6N9T2N2_9HYPH</name>
<dbReference type="EMBL" id="JAAAMG010000010">
    <property type="protein sequence ID" value="NDW05451.1"/>
    <property type="molecule type" value="Genomic_DNA"/>
</dbReference>
<comment type="caution">
    <text evidence="2">The sequence shown here is derived from an EMBL/GenBank/DDBJ whole genome shotgun (WGS) entry which is preliminary data.</text>
</comment>
<gene>
    <name evidence="2" type="ORF">GTK09_13555</name>
</gene>
<keyword evidence="3" id="KW-1185">Reference proteome</keyword>
<keyword evidence="2" id="KW-0808">Transferase</keyword>
<evidence type="ECO:0000313" key="2">
    <source>
        <dbReference type="EMBL" id="NDW05451.1"/>
    </source>
</evidence>
<reference evidence="2 3" key="1">
    <citation type="submission" date="2020-01" db="EMBL/GenBank/DDBJ databases">
        <title>Jiella pacifica sp. nov.</title>
        <authorList>
            <person name="Xue Z."/>
            <person name="Zhu S."/>
            <person name="Chen J."/>
            <person name="Yang J."/>
        </authorList>
    </citation>
    <scope>NUCLEOTIDE SEQUENCE [LARGE SCALE GENOMIC DNA]</scope>
    <source>
        <strain evidence="2 3">40Bstr34</strain>
    </source>
</reference>
<protein>
    <submittedName>
        <fullName evidence="2">GNAT family N-acetyltransferase</fullName>
    </submittedName>
</protein>
<dbReference type="SUPFAM" id="SSF55729">
    <property type="entry name" value="Acyl-CoA N-acyltransferases (Nat)"/>
    <property type="match status" value="1"/>
</dbReference>
<dbReference type="GO" id="GO:0016747">
    <property type="term" value="F:acyltransferase activity, transferring groups other than amino-acyl groups"/>
    <property type="evidence" value="ECO:0007669"/>
    <property type="project" value="InterPro"/>
</dbReference>
<dbReference type="AlphaFoldDB" id="A0A6N9T2N2"/>
<dbReference type="RefSeq" id="WP_163463705.1">
    <property type="nucleotide sequence ID" value="NZ_JAAAMG010000010.1"/>
</dbReference>
<dbReference type="InterPro" id="IPR000182">
    <property type="entry name" value="GNAT_dom"/>
</dbReference>
<dbReference type="Gene3D" id="3.40.630.30">
    <property type="match status" value="1"/>
</dbReference>
<dbReference type="Pfam" id="PF00583">
    <property type="entry name" value="Acetyltransf_1"/>
    <property type="match status" value="1"/>
</dbReference>
<evidence type="ECO:0000313" key="3">
    <source>
        <dbReference type="Proteomes" id="UP000469011"/>
    </source>
</evidence>
<proteinExistence type="predicted"/>
<dbReference type="Proteomes" id="UP000469011">
    <property type="component" value="Unassembled WGS sequence"/>
</dbReference>